<protein>
    <submittedName>
        <fullName evidence="3">DUF262 domain-containing protein</fullName>
    </submittedName>
</protein>
<proteinExistence type="predicted"/>
<dbReference type="InterPro" id="IPR004919">
    <property type="entry name" value="GmrSD_N"/>
</dbReference>
<evidence type="ECO:0000259" key="1">
    <source>
        <dbReference type="Pfam" id="PF03235"/>
    </source>
</evidence>
<dbReference type="InterPro" id="IPR040843">
    <property type="entry name" value="RAMA"/>
</dbReference>
<sequence>MRDEGAALTGASQPEQIVSARGITVGQAFEDRAYYLESYQRSYVWQQAQVEKLIDDLRKKFERDWQPTHDDEAYRSFPTYCLGSIVVYREGTRIYLADGQQRITTLLLLLIILYDLAQEHGDAQHEVSRLGGTIRGESRSDFAVKVAEYEPAFRSLLQRHPYNPDTLATRMIWDAGEQMAAHLPATITGEALPHFVNWLLDRVSLVEIDAGDSQRGNELFNRINDRGVRLSPVDHLKDYLRSDIPARERDDFDPQWKAMTDRLGYRDANEPMTFIRSILRSQYSDVPQKSSERERARKMLDESPHDWLVENQSEIWPRPKHGDRYLLFKSQILPRHEWYSRMLDHAKVFNADFPTLWLNQRNGLLQQFDLTLAAMVPGESRTAVEKKTNLVANFIDLFVLKQGLLGQSYSQAELDAEVDRMLPRLRQAKDVKDVARELGSASQPWFASLDEVRTLLYGQANRPFVLYFLARITAWLEQHVAERGSVADLLARPDGRRPVEIEHLVTQKPGVYLDNGMNAFEIKRLRSQIGGLVLLDGSENASFGPLSLIEKVERYAPYNWLAASLAPSKYEGRGVTRFRQFRKKSGLEAHFKPYESGQSLGALVEERSRLYEEMARRIWSPSSLGFIVGKTPAGPASATSEPVASGARGVRLSDLIRTGLLLPNESLLGNRSGQKHRVTLLANGHIQTELKTYTSLSTAEQQLWETTSSRGWKIWQVESNGERLETVRERYLRSRYAQRRPGSA</sequence>
<dbReference type="Pfam" id="PF18755">
    <property type="entry name" value="RAMA"/>
    <property type="match status" value="1"/>
</dbReference>
<accession>A0A9X1NE36</accession>
<organism evidence="3 4">
    <name type="scientific">Kineosporia babensis</name>
    <dbReference type="NCBI Taxonomy" id="499548"/>
    <lineage>
        <taxon>Bacteria</taxon>
        <taxon>Bacillati</taxon>
        <taxon>Actinomycetota</taxon>
        <taxon>Actinomycetes</taxon>
        <taxon>Kineosporiales</taxon>
        <taxon>Kineosporiaceae</taxon>
        <taxon>Kineosporia</taxon>
    </lineage>
</organism>
<dbReference type="AlphaFoldDB" id="A0A9X1NE36"/>
<reference evidence="3" key="1">
    <citation type="submission" date="2021-11" db="EMBL/GenBank/DDBJ databases">
        <title>Streptomyces corallinus and Kineosporia corallina sp. nov., two new coral-derived marine actinobacteria.</title>
        <authorList>
            <person name="Buangrab K."/>
            <person name="Sutthacheep M."/>
            <person name="Yeemin T."/>
            <person name="Harunari E."/>
            <person name="Igarashi Y."/>
            <person name="Sripreechasak P."/>
            <person name="Kanchanasin P."/>
            <person name="Tanasupawat S."/>
            <person name="Phongsopitanun W."/>
        </authorList>
    </citation>
    <scope>NUCLEOTIDE SEQUENCE</scope>
    <source>
        <strain evidence="3">JCM 31032</strain>
    </source>
</reference>
<dbReference type="PANTHER" id="PTHR35149:SF2">
    <property type="entry name" value="DUF262 DOMAIN-CONTAINING PROTEIN"/>
    <property type="match status" value="1"/>
</dbReference>
<keyword evidence="4" id="KW-1185">Reference proteome</keyword>
<dbReference type="PANTHER" id="PTHR35149">
    <property type="entry name" value="SLL5132 PROTEIN"/>
    <property type="match status" value="1"/>
</dbReference>
<dbReference type="RefSeq" id="WP_231442585.1">
    <property type="nucleotide sequence ID" value="NZ_JAJOMB010000007.1"/>
</dbReference>
<comment type="caution">
    <text evidence="3">The sequence shown here is derived from an EMBL/GenBank/DDBJ whole genome shotgun (WGS) entry which is preliminary data.</text>
</comment>
<feature type="domain" description="GmrSD restriction endonucleases N-terminal" evidence="1">
    <location>
        <begin position="27"/>
        <end position="240"/>
    </location>
</feature>
<name>A0A9X1NE36_9ACTN</name>
<evidence type="ECO:0000259" key="2">
    <source>
        <dbReference type="Pfam" id="PF18755"/>
    </source>
</evidence>
<evidence type="ECO:0000313" key="4">
    <source>
        <dbReference type="Proteomes" id="UP001138997"/>
    </source>
</evidence>
<gene>
    <name evidence="3" type="ORF">LR394_16005</name>
</gene>
<dbReference type="Pfam" id="PF03235">
    <property type="entry name" value="GmrSD_N"/>
    <property type="match status" value="1"/>
</dbReference>
<dbReference type="Proteomes" id="UP001138997">
    <property type="component" value="Unassembled WGS sequence"/>
</dbReference>
<dbReference type="EMBL" id="JAJOMB010000007">
    <property type="protein sequence ID" value="MCD5312413.1"/>
    <property type="molecule type" value="Genomic_DNA"/>
</dbReference>
<evidence type="ECO:0000313" key="3">
    <source>
        <dbReference type="EMBL" id="MCD5312413.1"/>
    </source>
</evidence>
<feature type="domain" description="RAMA" evidence="2">
    <location>
        <begin position="645"/>
        <end position="735"/>
    </location>
</feature>